<gene>
    <name evidence="2" type="ORF">QVD17_30760</name>
</gene>
<reference evidence="2" key="1">
    <citation type="journal article" date="2023" name="bioRxiv">
        <title>Improved chromosome-level genome assembly for marigold (Tagetes erecta).</title>
        <authorList>
            <person name="Jiang F."/>
            <person name="Yuan L."/>
            <person name="Wang S."/>
            <person name="Wang H."/>
            <person name="Xu D."/>
            <person name="Wang A."/>
            <person name="Fan W."/>
        </authorList>
    </citation>
    <scope>NUCLEOTIDE SEQUENCE</scope>
    <source>
        <strain evidence="2">WSJ</strain>
        <tissue evidence="2">Leaf</tissue>
    </source>
</reference>
<keyword evidence="1" id="KW-0472">Membrane</keyword>
<dbReference type="EMBL" id="JAUHHV010000008">
    <property type="protein sequence ID" value="KAK1414991.1"/>
    <property type="molecule type" value="Genomic_DNA"/>
</dbReference>
<dbReference type="PANTHER" id="PTHR45786:SF77">
    <property type="entry name" value="HELITRON HELICASE-LIKE DOMAIN-CONTAINING PROTEIN-RELATED"/>
    <property type="match status" value="1"/>
</dbReference>
<sequence>MLSRLKVFFWFFPTLFRLLYDITAWFGLLSDITGFFIWRYPKRKRVSGTVFEASSSSAGQVTRRASMLRSVARRNDVSVVDGSIERVKSVALSLRPQYSCCCCKKGNVVLQYPVDPPSVLVDLMGRVDFKNNIWAYNAMFFMTSFGARVDDSINHGFSPYVFKVSGQISHWIGSLCLEDGEKPRFLQIYIYDPLNEISNRMRFFSSGDGDNELDESVVISLTAMLDVCNRYVRLYRSARDVCNSVEVPEIAVALYSRVTDRCYESPTSGSVGAIICGGDLSSQQFDVIVHNKSNQPCRISRLHPSYMPLQYPLLFPYGEQGWTPDMQLVVGSDSPNRNLSPAMYYSYQIHEMVNVSTHV</sequence>
<keyword evidence="3" id="KW-1185">Reference proteome</keyword>
<keyword evidence="1" id="KW-1133">Transmembrane helix</keyword>
<dbReference type="Proteomes" id="UP001229421">
    <property type="component" value="Unassembled WGS sequence"/>
</dbReference>
<name>A0AAD8NNL3_TARER</name>
<feature type="transmembrane region" description="Helical" evidence="1">
    <location>
        <begin position="18"/>
        <end position="38"/>
    </location>
</feature>
<proteinExistence type="predicted"/>
<comment type="caution">
    <text evidence="2">The sequence shown here is derived from an EMBL/GenBank/DDBJ whole genome shotgun (WGS) entry which is preliminary data.</text>
</comment>
<organism evidence="2 3">
    <name type="scientific">Tagetes erecta</name>
    <name type="common">African marigold</name>
    <dbReference type="NCBI Taxonomy" id="13708"/>
    <lineage>
        <taxon>Eukaryota</taxon>
        <taxon>Viridiplantae</taxon>
        <taxon>Streptophyta</taxon>
        <taxon>Embryophyta</taxon>
        <taxon>Tracheophyta</taxon>
        <taxon>Spermatophyta</taxon>
        <taxon>Magnoliopsida</taxon>
        <taxon>eudicotyledons</taxon>
        <taxon>Gunneridae</taxon>
        <taxon>Pentapetalae</taxon>
        <taxon>asterids</taxon>
        <taxon>campanulids</taxon>
        <taxon>Asterales</taxon>
        <taxon>Asteraceae</taxon>
        <taxon>Asteroideae</taxon>
        <taxon>Heliantheae alliance</taxon>
        <taxon>Tageteae</taxon>
        <taxon>Tagetes</taxon>
    </lineage>
</organism>
<accession>A0AAD8NNL3</accession>
<evidence type="ECO:0000256" key="1">
    <source>
        <dbReference type="SAM" id="Phobius"/>
    </source>
</evidence>
<protein>
    <recommendedName>
        <fullName evidence="4">Helitron helicase-like domain-containing protein</fullName>
    </recommendedName>
</protein>
<evidence type="ECO:0000313" key="2">
    <source>
        <dbReference type="EMBL" id="KAK1414991.1"/>
    </source>
</evidence>
<dbReference type="PANTHER" id="PTHR45786">
    <property type="entry name" value="DNA BINDING PROTEIN-LIKE"/>
    <property type="match status" value="1"/>
</dbReference>
<evidence type="ECO:0000313" key="3">
    <source>
        <dbReference type="Proteomes" id="UP001229421"/>
    </source>
</evidence>
<evidence type="ECO:0008006" key="4">
    <source>
        <dbReference type="Google" id="ProtNLM"/>
    </source>
</evidence>
<keyword evidence="1" id="KW-0812">Transmembrane</keyword>
<dbReference type="AlphaFoldDB" id="A0AAD8NNL3"/>